<keyword evidence="1" id="KW-0472">Membrane</keyword>
<keyword evidence="4" id="KW-1185">Reference proteome</keyword>
<evidence type="ECO:0000313" key="4">
    <source>
        <dbReference type="Proteomes" id="UP001597282"/>
    </source>
</evidence>
<comment type="caution">
    <text evidence="3">The sequence shown here is derived from an EMBL/GenBank/DDBJ whole genome shotgun (WGS) entry which is preliminary data.</text>
</comment>
<accession>A0ABW4CBC8</accession>
<evidence type="ECO:0000313" key="3">
    <source>
        <dbReference type="EMBL" id="MFD1428065.1"/>
    </source>
</evidence>
<protein>
    <submittedName>
        <fullName evidence="3">Stage III sporulation protein AE</fullName>
    </submittedName>
</protein>
<name>A0ABW4CBC8_9BACL</name>
<dbReference type="EMBL" id="JBHTNU010000017">
    <property type="protein sequence ID" value="MFD1428065.1"/>
    <property type="molecule type" value="Genomic_DNA"/>
</dbReference>
<dbReference type="RefSeq" id="WP_380166624.1">
    <property type="nucleotide sequence ID" value="NZ_JBHTNU010000017.1"/>
</dbReference>
<keyword evidence="2" id="KW-0732">Signal</keyword>
<feature type="signal peptide" evidence="2">
    <location>
        <begin position="1"/>
        <end position="25"/>
    </location>
</feature>
<dbReference type="InterPro" id="IPR014194">
    <property type="entry name" value="Spore_III_AE"/>
</dbReference>
<feature type="transmembrane region" description="Helical" evidence="1">
    <location>
        <begin position="162"/>
        <end position="184"/>
    </location>
</feature>
<feature type="transmembrane region" description="Helical" evidence="1">
    <location>
        <begin position="135"/>
        <end position="156"/>
    </location>
</feature>
<dbReference type="Proteomes" id="UP001597282">
    <property type="component" value="Unassembled WGS sequence"/>
</dbReference>
<organism evidence="3 4">
    <name type="scientific">Kroppenstedtia sanguinis</name>
    <dbReference type="NCBI Taxonomy" id="1380684"/>
    <lineage>
        <taxon>Bacteria</taxon>
        <taxon>Bacillati</taxon>
        <taxon>Bacillota</taxon>
        <taxon>Bacilli</taxon>
        <taxon>Bacillales</taxon>
        <taxon>Thermoactinomycetaceae</taxon>
        <taxon>Kroppenstedtia</taxon>
    </lineage>
</organism>
<evidence type="ECO:0000256" key="1">
    <source>
        <dbReference type="SAM" id="Phobius"/>
    </source>
</evidence>
<keyword evidence="1" id="KW-1133">Transmembrane helix</keyword>
<gene>
    <name evidence="3" type="primary">spoIIIAE</name>
    <name evidence="3" type="ORF">ACFQ4Y_14250</name>
</gene>
<reference evidence="4" key="1">
    <citation type="journal article" date="2019" name="Int. J. Syst. Evol. Microbiol.">
        <title>The Global Catalogue of Microorganisms (GCM) 10K type strain sequencing project: providing services to taxonomists for standard genome sequencing and annotation.</title>
        <authorList>
            <consortium name="The Broad Institute Genomics Platform"/>
            <consortium name="The Broad Institute Genome Sequencing Center for Infectious Disease"/>
            <person name="Wu L."/>
            <person name="Ma J."/>
        </authorList>
    </citation>
    <scope>NUCLEOTIDE SEQUENCE [LARGE SCALE GENOMIC DNA]</scope>
    <source>
        <strain evidence="4">S1</strain>
    </source>
</reference>
<feature type="transmembrane region" description="Helical" evidence="1">
    <location>
        <begin position="244"/>
        <end position="270"/>
    </location>
</feature>
<feature type="chain" id="PRO_5046675943" evidence="2">
    <location>
        <begin position="26"/>
        <end position="395"/>
    </location>
</feature>
<dbReference type="NCBIfam" id="TIGR02829">
    <property type="entry name" value="spore_III_AE"/>
    <property type="match status" value="1"/>
</dbReference>
<feature type="transmembrane region" description="Helical" evidence="1">
    <location>
        <begin position="363"/>
        <end position="386"/>
    </location>
</feature>
<dbReference type="Pfam" id="PF09546">
    <property type="entry name" value="Spore_III_AE"/>
    <property type="match status" value="1"/>
</dbReference>
<proteinExistence type="predicted"/>
<sequence>MGVWIRLLSPVFLLLVLFPPPVAMAEEGGGVEDRVVRTQLDQLDTEELESFWEELRREYGRYFPGDQPQDLFDLVSSSGKGATDWKAYLIAFGKYLFQEVLYNGKLLGTIMVLTVFSMILRTLQSAFERNQVSQIAYAIAFMVIIILAMDSFTVAVEAAQTAISHMIHIMMALVPLILTLLASMGNLGAVGMFHPMVVLMIHLIGTLIHAVVFPILFFSAILSIVSCLSEKYKVNQLAGLLRKVSVGILGSLLTIFLGIISVQGATAAVADGVTVRTAKYVTGNFVPVVGRLFSDAADTVVGASLLVKNSIGLVGVILLLLIIAFPALKILSLALVYSFSAAVMQPLGNSPIIECLSIISKTLLYIFAALATVGMMFFLAITIIVASGNISVMIR</sequence>
<feature type="transmembrane region" description="Helical" evidence="1">
    <location>
        <begin position="313"/>
        <end position="343"/>
    </location>
</feature>
<keyword evidence="1" id="KW-0812">Transmembrane</keyword>
<feature type="transmembrane region" description="Helical" evidence="1">
    <location>
        <begin position="106"/>
        <end position="123"/>
    </location>
</feature>
<evidence type="ECO:0000256" key="2">
    <source>
        <dbReference type="SAM" id="SignalP"/>
    </source>
</evidence>
<feature type="transmembrane region" description="Helical" evidence="1">
    <location>
        <begin position="196"/>
        <end position="224"/>
    </location>
</feature>